<dbReference type="Proteomes" id="UP000023152">
    <property type="component" value="Unassembled WGS sequence"/>
</dbReference>
<keyword evidence="2" id="KW-1185">Reference proteome</keyword>
<dbReference type="OrthoDB" id="194468at2759"/>
<accession>X6MW95</accession>
<protein>
    <submittedName>
        <fullName evidence="1">Uncharacterized protein</fullName>
    </submittedName>
</protein>
<name>X6MW95_RETFI</name>
<dbReference type="Pfam" id="PF03665">
    <property type="entry name" value="UPF0172"/>
    <property type="match status" value="1"/>
</dbReference>
<organism evidence="1 2">
    <name type="scientific">Reticulomyxa filosa</name>
    <dbReference type="NCBI Taxonomy" id="46433"/>
    <lineage>
        <taxon>Eukaryota</taxon>
        <taxon>Sar</taxon>
        <taxon>Rhizaria</taxon>
        <taxon>Retaria</taxon>
        <taxon>Foraminifera</taxon>
        <taxon>Monothalamids</taxon>
        <taxon>Reticulomyxidae</taxon>
        <taxon>Reticulomyxa</taxon>
    </lineage>
</organism>
<gene>
    <name evidence="1" type="ORF">RFI_19564</name>
</gene>
<sequence>MLRNGGNVSTDKDWKKTDIFLTNSDLYGKWTKKQSSEQMKAYEEYLTNFDNKQLLVEPNALQLQDLINSRKENSLFDFEDHLDNVSNDWRNIHCC</sequence>
<comment type="caution">
    <text evidence="1">The sequence shown here is derived from an EMBL/GenBank/DDBJ whole genome shotgun (WGS) entry which is preliminary data.</text>
</comment>
<evidence type="ECO:0000313" key="1">
    <source>
        <dbReference type="EMBL" id="ETO17752.1"/>
    </source>
</evidence>
<proteinExistence type="predicted"/>
<dbReference type="EMBL" id="ASPP01016066">
    <property type="protein sequence ID" value="ETO17752.1"/>
    <property type="molecule type" value="Genomic_DNA"/>
</dbReference>
<dbReference type="InterPro" id="IPR005366">
    <property type="entry name" value="EMC8/9"/>
</dbReference>
<reference evidence="1 2" key="1">
    <citation type="journal article" date="2013" name="Curr. Biol.">
        <title>The Genome of the Foraminiferan Reticulomyxa filosa.</title>
        <authorList>
            <person name="Glockner G."/>
            <person name="Hulsmann N."/>
            <person name="Schleicher M."/>
            <person name="Noegel A.A."/>
            <person name="Eichinger L."/>
            <person name="Gallinger C."/>
            <person name="Pawlowski J."/>
            <person name="Sierra R."/>
            <person name="Euteneuer U."/>
            <person name="Pillet L."/>
            <person name="Moustafa A."/>
            <person name="Platzer M."/>
            <person name="Groth M."/>
            <person name="Szafranski K."/>
            <person name="Schliwa M."/>
        </authorList>
    </citation>
    <scope>NUCLEOTIDE SEQUENCE [LARGE SCALE GENOMIC DNA]</scope>
</reference>
<dbReference type="GO" id="GO:0072546">
    <property type="term" value="C:EMC complex"/>
    <property type="evidence" value="ECO:0007669"/>
    <property type="project" value="InterPro"/>
</dbReference>
<dbReference type="AlphaFoldDB" id="X6MW95"/>
<evidence type="ECO:0000313" key="2">
    <source>
        <dbReference type="Proteomes" id="UP000023152"/>
    </source>
</evidence>